<name>A0AA93AMY7_9GAMM</name>
<dbReference type="CDD" id="cd03259">
    <property type="entry name" value="ABC_Carb_Solutes_like"/>
    <property type="match status" value="1"/>
</dbReference>
<dbReference type="GO" id="GO:0005524">
    <property type="term" value="F:ATP binding"/>
    <property type="evidence" value="ECO:0007669"/>
    <property type="project" value="UniProtKB-KW"/>
</dbReference>
<keyword evidence="7" id="KW-0406">Ion transport</keyword>
<evidence type="ECO:0000256" key="6">
    <source>
        <dbReference type="ARBA" id="ARBA00023004"/>
    </source>
</evidence>
<comment type="caution">
    <text evidence="11">The sequence shown here is derived from an EMBL/GenBank/DDBJ whole genome shotgun (WGS) entry which is preliminary data.</text>
</comment>
<dbReference type="AlphaFoldDB" id="A0AA93AMY7"/>
<dbReference type="Proteomes" id="UP000256540">
    <property type="component" value="Unassembled WGS sequence"/>
</dbReference>
<dbReference type="InterPro" id="IPR017871">
    <property type="entry name" value="ABC_transporter-like_CS"/>
</dbReference>
<evidence type="ECO:0000313" key="10">
    <source>
        <dbReference type="EMBL" id="RRO05991.1"/>
    </source>
</evidence>
<gene>
    <name evidence="11" type="ORF">DMB84_008025</name>
    <name evidence="10" type="ORF">DMB85_016575</name>
</gene>
<evidence type="ECO:0000313" key="11">
    <source>
        <dbReference type="EMBL" id="RRO21436.1"/>
    </source>
</evidence>
<protein>
    <submittedName>
        <fullName evidence="11">ABC transporter ATP-binding protein</fullName>
    </submittedName>
</protein>
<keyword evidence="13" id="KW-1185">Reference proteome</keyword>
<dbReference type="PANTHER" id="PTHR42781">
    <property type="entry name" value="SPERMIDINE/PUTRESCINE IMPORT ATP-BINDING PROTEIN POTA"/>
    <property type="match status" value="1"/>
</dbReference>
<keyword evidence="8" id="KW-0472">Membrane</keyword>
<keyword evidence="4" id="KW-0547">Nucleotide-binding</keyword>
<dbReference type="SMART" id="SM00382">
    <property type="entry name" value="AAA"/>
    <property type="match status" value="1"/>
</dbReference>
<keyword evidence="6" id="KW-0408">Iron</keyword>
<evidence type="ECO:0000259" key="9">
    <source>
        <dbReference type="PROSITE" id="PS50893"/>
    </source>
</evidence>
<dbReference type="InterPro" id="IPR003439">
    <property type="entry name" value="ABC_transporter-like_ATP-bd"/>
</dbReference>
<evidence type="ECO:0000256" key="4">
    <source>
        <dbReference type="ARBA" id="ARBA00022741"/>
    </source>
</evidence>
<evidence type="ECO:0000256" key="3">
    <source>
        <dbReference type="ARBA" id="ARBA00022496"/>
    </source>
</evidence>
<evidence type="ECO:0000256" key="1">
    <source>
        <dbReference type="ARBA" id="ARBA00022448"/>
    </source>
</evidence>
<proteinExistence type="predicted"/>
<dbReference type="PROSITE" id="PS50893">
    <property type="entry name" value="ABC_TRANSPORTER_2"/>
    <property type="match status" value="1"/>
</dbReference>
<dbReference type="GO" id="GO:0015408">
    <property type="term" value="F:ABC-type ferric iron transporter activity"/>
    <property type="evidence" value="ECO:0007669"/>
    <property type="project" value="InterPro"/>
</dbReference>
<reference evidence="12 13" key="1">
    <citation type="submission" date="2018-11" db="EMBL/GenBank/DDBJ databases">
        <title>Draft genome sequences of proposed Pectobacterium aquaticum sp. nov. isolated in France from fresh water.</title>
        <authorList>
            <person name="Pedron J."/>
            <person name="Barny M.A."/>
        </authorList>
    </citation>
    <scope>NUCLEOTIDE SEQUENCE [LARGE SCALE GENOMIC DNA]</scope>
    <source>
        <strain evidence="11 12">A127-S21-F16</strain>
        <strain evidence="10 13">A35-S23-M15</strain>
    </source>
</reference>
<sequence length="236" mass="25924">MSEATLVLNNVHVAYGHKHNVHHVLNGFSMEVAAGELACLLGASGCGKTTALRAIAGFEHLTQGTIHVGGRCVAGPAVHLPPEQRNVGMVFQDYALFPHLTAAQNIAFGLRKQPKDLQQSRVRAMLELVDLVSLAQRYPHEMSGGQQQRIALARALAPQPAVLLLDEPLSSLDPDSRKRLGQEVRDILRDAGQTALLVTHSEQEAELMASHIGYLKAGTLEWREQREKQSNLQREW</sequence>
<keyword evidence="3" id="KW-0410">Iron transport</keyword>
<dbReference type="SUPFAM" id="SSF52540">
    <property type="entry name" value="P-loop containing nucleoside triphosphate hydrolases"/>
    <property type="match status" value="1"/>
</dbReference>
<evidence type="ECO:0000313" key="13">
    <source>
        <dbReference type="Proteomes" id="UP000256817"/>
    </source>
</evidence>
<dbReference type="FunFam" id="3.40.50.300:FF:000425">
    <property type="entry name" value="Probable ABC transporter, ATP-binding subunit"/>
    <property type="match status" value="1"/>
</dbReference>
<dbReference type="GO" id="GO:0016020">
    <property type="term" value="C:membrane"/>
    <property type="evidence" value="ECO:0007669"/>
    <property type="project" value="InterPro"/>
</dbReference>
<evidence type="ECO:0000256" key="8">
    <source>
        <dbReference type="ARBA" id="ARBA00023136"/>
    </source>
</evidence>
<dbReference type="Proteomes" id="UP000256817">
    <property type="component" value="Unassembled WGS sequence"/>
</dbReference>
<evidence type="ECO:0000256" key="7">
    <source>
        <dbReference type="ARBA" id="ARBA00023065"/>
    </source>
</evidence>
<dbReference type="InterPro" id="IPR050093">
    <property type="entry name" value="ABC_SmlMolc_Importer"/>
</dbReference>
<accession>A0AA93AMY7</accession>
<dbReference type="GO" id="GO:0016887">
    <property type="term" value="F:ATP hydrolysis activity"/>
    <property type="evidence" value="ECO:0007669"/>
    <property type="project" value="InterPro"/>
</dbReference>
<dbReference type="PROSITE" id="PS00211">
    <property type="entry name" value="ABC_TRANSPORTER_1"/>
    <property type="match status" value="1"/>
</dbReference>
<keyword evidence="5 11" id="KW-0067">ATP-binding</keyword>
<dbReference type="RefSeq" id="WP_102116567.1">
    <property type="nucleotide sequence ID" value="NZ_CP086253.1"/>
</dbReference>
<dbReference type="InterPro" id="IPR015853">
    <property type="entry name" value="ABC_transpr_FbpC"/>
</dbReference>
<keyword evidence="2" id="KW-1003">Cell membrane</keyword>
<dbReference type="Pfam" id="PF00005">
    <property type="entry name" value="ABC_tran"/>
    <property type="match status" value="1"/>
</dbReference>
<evidence type="ECO:0000313" key="12">
    <source>
        <dbReference type="Proteomes" id="UP000256540"/>
    </source>
</evidence>
<evidence type="ECO:0000256" key="2">
    <source>
        <dbReference type="ARBA" id="ARBA00022475"/>
    </source>
</evidence>
<dbReference type="EMBL" id="QHJS02000022">
    <property type="protein sequence ID" value="RRO21436.1"/>
    <property type="molecule type" value="Genomic_DNA"/>
</dbReference>
<feature type="domain" description="ABC transporter" evidence="9">
    <location>
        <begin position="6"/>
        <end position="236"/>
    </location>
</feature>
<dbReference type="PANTHER" id="PTHR42781:SF4">
    <property type="entry name" value="SPERMIDINE_PUTRESCINE IMPORT ATP-BINDING PROTEIN POTA"/>
    <property type="match status" value="1"/>
</dbReference>
<dbReference type="EMBL" id="QHJW02000044">
    <property type="protein sequence ID" value="RRO05991.1"/>
    <property type="molecule type" value="Genomic_DNA"/>
</dbReference>
<dbReference type="InterPro" id="IPR003593">
    <property type="entry name" value="AAA+_ATPase"/>
</dbReference>
<keyword evidence="1" id="KW-0813">Transport</keyword>
<dbReference type="InterPro" id="IPR027417">
    <property type="entry name" value="P-loop_NTPase"/>
</dbReference>
<dbReference type="Gene3D" id="3.40.50.300">
    <property type="entry name" value="P-loop containing nucleotide triphosphate hydrolases"/>
    <property type="match status" value="1"/>
</dbReference>
<dbReference type="GO" id="GO:0015697">
    <property type="term" value="P:quaternary ammonium group transport"/>
    <property type="evidence" value="ECO:0007669"/>
    <property type="project" value="UniProtKB-ARBA"/>
</dbReference>
<evidence type="ECO:0000256" key="5">
    <source>
        <dbReference type="ARBA" id="ARBA00022840"/>
    </source>
</evidence>
<organism evidence="11 12">
    <name type="scientific">Pectobacterium aquaticum</name>
    <dbReference type="NCBI Taxonomy" id="2204145"/>
    <lineage>
        <taxon>Bacteria</taxon>
        <taxon>Pseudomonadati</taxon>
        <taxon>Pseudomonadota</taxon>
        <taxon>Gammaproteobacteria</taxon>
        <taxon>Enterobacterales</taxon>
        <taxon>Pectobacteriaceae</taxon>
        <taxon>Pectobacterium</taxon>
    </lineage>
</organism>